<reference evidence="7" key="1">
    <citation type="submission" date="2017-02" db="UniProtKB">
        <authorList>
            <consortium name="WormBaseParasite"/>
        </authorList>
    </citation>
    <scope>IDENTIFICATION</scope>
</reference>
<evidence type="ECO:0000256" key="1">
    <source>
        <dbReference type="ARBA" id="ARBA00007469"/>
    </source>
</evidence>
<dbReference type="CDD" id="cd01061">
    <property type="entry name" value="RNase_T2_euk"/>
    <property type="match status" value="1"/>
</dbReference>
<dbReference type="WBParaSite" id="EEL_0000728401-mRNA-1">
    <property type="protein sequence ID" value="EEL_0000728401-mRNA-1"/>
    <property type="gene ID" value="EEL_0000728401"/>
</dbReference>
<dbReference type="PANTHER" id="PTHR11240">
    <property type="entry name" value="RIBONUCLEASE T2"/>
    <property type="match status" value="1"/>
</dbReference>
<evidence type="ECO:0000313" key="6">
    <source>
        <dbReference type="Proteomes" id="UP000050640"/>
    </source>
</evidence>
<dbReference type="GO" id="GO:0033897">
    <property type="term" value="F:ribonuclease T2 activity"/>
    <property type="evidence" value="ECO:0007669"/>
    <property type="project" value="InterPro"/>
</dbReference>
<protein>
    <submittedName>
        <fullName evidence="7">Ribonuclease T(2)</fullName>
    </submittedName>
</protein>
<sequence>MDIIALLSLTTALTQMNIEKGDFDYFKLALIYPTSVCHAYDGPTKFIAKEMINDFCKVPVDAAPWTIHGLWPNRYDGSFPQFCGDKEKFNLTKLLPIRQKLEKEWPNLFTVQPVLSFWKHEWEKHGTCAKVVKEVNDEVKYFNKSLVLCEQYNIYKMLEKQGIIPSKEKLYDGMSLHRNLTSAYGKNVEFHCLQDKETKNWLLADVRLCLTKNFQPMDCKKRRWKWQSSKKSLSSAYQPCPADGIVYPPFRNTRAVNCNSIAVGNVILILFLMLCSLWNPFILRYQPFQFAHRKVHFAKRVR</sequence>
<feature type="transmembrane region" description="Helical" evidence="5">
    <location>
        <begin position="261"/>
        <end position="283"/>
    </location>
</feature>
<dbReference type="InterPro" id="IPR033697">
    <property type="entry name" value="Ribonuclease_T2_eukaryotic"/>
</dbReference>
<keyword evidence="2" id="KW-1015">Disulfide bond</keyword>
<dbReference type="GO" id="GO:0006401">
    <property type="term" value="P:RNA catabolic process"/>
    <property type="evidence" value="ECO:0007669"/>
    <property type="project" value="TreeGrafter"/>
</dbReference>
<proteinExistence type="inferred from homology"/>
<dbReference type="STRING" id="1147741.A0A0R3RYD0"/>
<evidence type="ECO:0000313" key="7">
    <source>
        <dbReference type="WBParaSite" id="EEL_0000728401-mRNA-1"/>
    </source>
</evidence>
<dbReference type="GO" id="GO:0003723">
    <property type="term" value="F:RNA binding"/>
    <property type="evidence" value="ECO:0007669"/>
    <property type="project" value="InterPro"/>
</dbReference>
<evidence type="ECO:0000256" key="2">
    <source>
        <dbReference type="ARBA" id="ARBA00023157"/>
    </source>
</evidence>
<dbReference type="Gene3D" id="3.90.730.10">
    <property type="entry name" value="Ribonuclease T2-like"/>
    <property type="match status" value="1"/>
</dbReference>
<keyword evidence="5" id="KW-0472">Membrane</keyword>
<evidence type="ECO:0000256" key="5">
    <source>
        <dbReference type="SAM" id="Phobius"/>
    </source>
</evidence>
<dbReference type="InterPro" id="IPR018188">
    <property type="entry name" value="RNase_T2_His_AS_1"/>
</dbReference>
<keyword evidence="5" id="KW-0812">Transmembrane</keyword>
<dbReference type="GO" id="GO:0005576">
    <property type="term" value="C:extracellular region"/>
    <property type="evidence" value="ECO:0007669"/>
    <property type="project" value="TreeGrafter"/>
</dbReference>
<name>A0A0R3RYD0_9BILA</name>
<feature type="active site" evidence="3">
    <location>
        <position position="121"/>
    </location>
</feature>
<accession>A0A0R3RYD0</accession>
<dbReference type="InterPro" id="IPR001568">
    <property type="entry name" value="RNase_T2-like"/>
</dbReference>
<dbReference type="PANTHER" id="PTHR11240:SF22">
    <property type="entry name" value="RIBONUCLEASE T2"/>
    <property type="match status" value="1"/>
</dbReference>
<evidence type="ECO:0000256" key="3">
    <source>
        <dbReference type="PIRSR" id="PIRSR633697-1"/>
    </source>
</evidence>
<evidence type="ECO:0000256" key="4">
    <source>
        <dbReference type="RuleBase" id="RU004328"/>
    </source>
</evidence>
<feature type="active site" evidence="3">
    <location>
        <position position="68"/>
    </location>
</feature>
<keyword evidence="5" id="KW-1133">Transmembrane helix</keyword>
<dbReference type="InterPro" id="IPR036430">
    <property type="entry name" value="RNase_T2-like_sf"/>
</dbReference>
<comment type="similarity">
    <text evidence="1 4">Belongs to the RNase T2 family.</text>
</comment>
<dbReference type="PROSITE" id="PS00530">
    <property type="entry name" value="RNASE_T2_1"/>
    <property type="match status" value="1"/>
</dbReference>
<dbReference type="PROSITE" id="PS00531">
    <property type="entry name" value="RNASE_T2_2"/>
    <property type="match status" value="1"/>
</dbReference>
<dbReference type="Pfam" id="PF00445">
    <property type="entry name" value="Ribonuclease_T2"/>
    <property type="match status" value="1"/>
</dbReference>
<dbReference type="AlphaFoldDB" id="A0A0R3RYD0"/>
<organism evidence="6 7">
    <name type="scientific">Elaeophora elaphi</name>
    <dbReference type="NCBI Taxonomy" id="1147741"/>
    <lineage>
        <taxon>Eukaryota</taxon>
        <taxon>Metazoa</taxon>
        <taxon>Ecdysozoa</taxon>
        <taxon>Nematoda</taxon>
        <taxon>Chromadorea</taxon>
        <taxon>Rhabditida</taxon>
        <taxon>Spirurina</taxon>
        <taxon>Spiruromorpha</taxon>
        <taxon>Filarioidea</taxon>
        <taxon>Onchocercidae</taxon>
        <taxon>Elaeophora</taxon>
    </lineage>
</organism>
<dbReference type="Proteomes" id="UP000050640">
    <property type="component" value="Unplaced"/>
</dbReference>
<feature type="active site" evidence="3">
    <location>
        <position position="125"/>
    </location>
</feature>
<dbReference type="SUPFAM" id="SSF55895">
    <property type="entry name" value="Ribonuclease Rh-like"/>
    <property type="match status" value="1"/>
</dbReference>
<dbReference type="InterPro" id="IPR033130">
    <property type="entry name" value="RNase_T2_His_AS_2"/>
</dbReference>
<keyword evidence="6" id="KW-1185">Reference proteome</keyword>